<reference evidence="3" key="2">
    <citation type="journal article" date="2013" name="G3 (Bethesda)">
        <title>Genomes of Ashbya fungi isolated from insects reveal four mating-type loci, numerous translocations, lack of transposons, and distinct gene duplications.</title>
        <authorList>
            <person name="Dietrich F.S."/>
            <person name="Voegeli S."/>
            <person name="Kuo S."/>
            <person name="Philippsen P."/>
        </authorList>
    </citation>
    <scope>GENOME REANNOTATION</scope>
    <source>
        <strain evidence="3">ATCC 10895 / CBS 109.51 / FGSC 9923 / NRRL Y-1056</strain>
    </source>
</reference>
<protein>
    <submittedName>
        <fullName evidence="2">AEL248Cp</fullName>
    </submittedName>
</protein>
<dbReference type="InParanoid" id="Q758K9"/>
<keyword evidence="3" id="KW-1185">Reference proteome</keyword>
<gene>
    <name evidence="2" type="ORF">AGOS_AEL248C</name>
</gene>
<proteinExistence type="predicted"/>
<dbReference type="GeneID" id="4620795"/>
<dbReference type="OMA" id="MAREGNT"/>
<organism evidence="2 3">
    <name type="scientific">Eremothecium gossypii (strain ATCC 10895 / CBS 109.51 / FGSC 9923 / NRRL Y-1056)</name>
    <name type="common">Yeast</name>
    <name type="synonym">Ashbya gossypii</name>
    <dbReference type="NCBI Taxonomy" id="284811"/>
    <lineage>
        <taxon>Eukaryota</taxon>
        <taxon>Fungi</taxon>
        <taxon>Dikarya</taxon>
        <taxon>Ascomycota</taxon>
        <taxon>Saccharomycotina</taxon>
        <taxon>Saccharomycetes</taxon>
        <taxon>Saccharomycetales</taxon>
        <taxon>Saccharomycetaceae</taxon>
        <taxon>Eremothecium</taxon>
    </lineage>
</organism>
<dbReference type="Pfam" id="PF17242">
    <property type="entry name" value="DUF5315"/>
    <property type="match status" value="1"/>
</dbReference>
<evidence type="ECO:0000313" key="3">
    <source>
        <dbReference type="Proteomes" id="UP000000591"/>
    </source>
</evidence>
<dbReference type="HOGENOM" id="CLU_164153_0_0_1"/>
<dbReference type="Proteomes" id="UP000000591">
    <property type="component" value="Chromosome V"/>
</dbReference>
<dbReference type="OrthoDB" id="4065597at2759"/>
<sequence>MDPGNTSPSAESISSGRGAPRRDVRTLPTPAAGTGVATPQVDRKDRLWTEIDVLDDVKRMAAMDTAERGFPDDFEARLQHLRRSQAALLDATRMPAANIDAQRQRILDIMRKLEGLRDLDEGT</sequence>
<evidence type="ECO:0000313" key="2">
    <source>
        <dbReference type="EMBL" id="AAS52437.1"/>
    </source>
</evidence>
<reference evidence="2 3" key="1">
    <citation type="journal article" date="2004" name="Science">
        <title>The Ashbya gossypii genome as a tool for mapping the ancient Saccharomyces cerevisiae genome.</title>
        <authorList>
            <person name="Dietrich F.S."/>
            <person name="Voegeli S."/>
            <person name="Brachat S."/>
            <person name="Lerch A."/>
            <person name="Gates K."/>
            <person name="Steiner S."/>
            <person name="Mohr C."/>
            <person name="Pohlmann R."/>
            <person name="Luedi P."/>
            <person name="Choi S."/>
            <person name="Wing R.A."/>
            <person name="Flavier A."/>
            <person name="Gaffney T.D."/>
            <person name="Philippsen P."/>
        </authorList>
    </citation>
    <scope>NUCLEOTIDE SEQUENCE [LARGE SCALE GENOMIC DNA]</scope>
    <source>
        <strain evidence="3">ATCC 10895 / CBS 109.51 / FGSC 9923 / NRRL Y-1056</strain>
    </source>
</reference>
<accession>Q758K9</accession>
<evidence type="ECO:0000256" key="1">
    <source>
        <dbReference type="SAM" id="MobiDB-lite"/>
    </source>
</evidence>
<dbReference type="RefSeq" id="NP_984613.1">
    <property type="nucleotide sequence ID" value="NM_209966.1"/>
</dbReference>
<feature type="compositionally biased region" description="Polar residues" evidence="1">
    <location>
        <begin position="1"/>
        <end position="15"/>
    </location>
</feature>
<dbReference type="KEGG" id="ago:AGOS_AEL248C"/>
<name>Q758K9_EREGS</name>
<feature type="region of interest" description="Disordered" evidence="1">
    <location>
        <begin position="1"/>
        <end position="41"/>
    </location>
</feature>
<dbReference type="AlphaFoldDB" id="Q758K9"/>
<dbReference type="EMBL" id="AE016818">
    <property type="protein sequence ID" value="AAS52437.1"/>
    <property type="molecule type" value="Genomic_DNA"/>
</dbReference>